<dbReference type="RefSeq" id="WP_087480212.1">
    <property type="nucleotide sequence ID" value="NZ_AP024883.1"/>
</dbReference>
<feature type="domain" description="EamA" evidence="7">
    <location>
        <begin position="158"/>
        <end position="297"/>
    </location>
</feature>
<feature type="transmembrane region" description="Helical" evidence="6">
    <location>
        <begin position="161"/>
        <end position="177"/>
    </location>
</feature>
<dbReference type="AlphaFoldDB" id="A0A1Y6IR44"/>
<evidence type="ECO:0000259" key="7">
    <source>
        <dbReference type="Pfam" id="PF00892"/>
    </source>
</evidence>
<dbReference type="EMBL" id="JAWRCO010000001">
    <property type="protein sequence ID" value="MDW6001834.1"/>
    <property type="molecule type" value="Genomic_DNA"/>
</dbReference>
<feature type="transmembrane region" description="Helical" evidence="6">
    <location>
        <begin position="255"/>
        <end position="274"/>
    </location>
</feature>
<evidence type="ECO:0000313" key="8">
    <source>
        <dbReference type="EMBL" id="MDW6001834.1"/>
    </source>
</evidence>
<evidence type="ECO:0000313" key="11">
    <source>
        <dbReference type="Proteomes" id="UP001283366"/>
    </source>
</evidence>
<name>A0A1Y6IR44_9VIBR</name>
<evidence type="ECO:0000313" key="9">
    <source>
        <dbReference type="EMBL" id="SMS00139.1"/>
    </source>
</evidence>
<evidence type="ECO:0000256" key="3">
    <source>
        <dbReference type="ARBA" id="ARBA00022692"/>
    </source>
</evidence>
<keyword evidence="4 6" id="KW-1133">Transmembrane helix</keyword>
<dbReference type="PANTHER" id="PTHR42920:SF5">
    <property type="entry name" value="EAMA DOMAIN-CONTAINING PROTEIN"/>
    <property type="match status" value="1"/>
</dbReference>
<feature type="transmembrane region" description="Helical" evidence="6">
    <location>
        <begin position="280"/>
        <end position="298"/>
    </location>
</feature>
<dbReference type="InterPro" id="IPR000620">
    <property type="entry name" value="EamA_dom"/>
</dbReference>
<accession>A0A1Y6IR44</accession>
<evidence type="ECO:0000256" key="4">
    <source>
        <dbReference type="ARBA" id="ARBA00022989"/>
    </source>
</evidence>
<proteinExistence type="predicted"/>
<dbReference type="SUPFAM" id="SSF103481">
    <property type="entry name" value="Multidrug resistance efflux transporter EmrE"/>
    <property type="match status" value="2"/>
</dbReference>
<protein>
    <submittedName>
        <fullName evidence="8">EamA family transporter</fullName>
    </submittedName>
    <submittedName>
        <fullName evidence="9">EamA-like transporter family protein</fullName>
    </submittedName>
</protein>
<feature type="transmembrane region" description="Helical" evidence="6">
    <location>
        <begin position="105"/>
        <end position="124"/>
    </location>
</feature>
<feature type="domain" description="EamA" evidence="7">
    <location>
        <begin position="19"/>
        <end position="147"/>
    </location>
</feature>
<sequence>MLTITRPLRKKTLEFPFTEILLLLVALCWGTSYGLTQSALLYSAVLPFIAVRFSMTTLCLLPVVIRDFRRGMNRDWKVSIPTGLVLSAIFFCEVFGVFYTSAAKAAFLISLTVVLTAIAEAGINKQRVSRVLVMLTVCSVLGVLLLTGYQGVSFSFNSGDYLILSAAILRALMTTLTRQLTKGKIITTATLTALQSGIVALMAIVTSLLSMPVSALKLPTEPEFWLTVVYLVLCCTLFAFYVQNDALRKISPTRVALLMGSEPLFGALFAIFWLQESLSWSQWLGGIMILFSVIMTSVKGNQTSAQT</sequence>
<dbReference type="EMBL" id="FXXI01000002">
    <property type="protein sequence ID" value="SMS00139.1"/>
    <property type="molecule type" value="Genomic_DNA"/>
</dbReference>
<dbReference type="Proteomes" id="UP001283366">
    <property type="component" value="Unassembled WGS sequence"/>
</dbReference>
<dbReference type="Gene3D" id="1.10.3730.20">
    <property type="match status" value="1"/>
</dbReference>
<dbReference type="OrthoDB" id="7158585at2"/>
<comment type="subcellular location">
    <subcellularLocation>
        <location evidence="1">Cell membrane</location>
        <topology evidence="1">Multi-pass membrane protein</topology>
    </subcellularLocation>
</comment>
<feature type="transmembrane region" description="Helical" evidence="6">
    <location>
        <begin position="224"/>
        <end position="243"/>
    </location>
</feature>
<keyword evidence="3 6" id="KW-0812">Transmembrane</keyword>
<dbReference type="InterPro" id="IPR037185">
    <property type="entry name" value="EmrE-like"/>
</dbReference>
<feature type="transmembrane region" description="Helical" evidence="6">
    <location>
        <begin position="39"/>
        <end position="64"/>
    </location>
</feature>
<reference evidence="9 10" key="1">
    <citation type="submission" date="2017-05" db="EMBL/GenBank/DDBJ databases">
        <authorList>
            <person name="Song R."/>
            <person name="Chenine A.L."/>
            <person name="Ruprecht R.M."/>
        </authorList>
    </citation>
    <scope>NUCLEOTIDE SEQUENCE [LARGE SCALE GENOMIC DNA]</scope>
    <source>
        <strain evidence="9 10">CECT 7927</strain>
    </source>
</reference>
<evidence type="ECO:0000256" key="5">
    <source>
        <dbReference type="ARBA" id="ARBA00023136"/>
    </source>
</evidence>
<dbReference type="GO" id="GO:0005886">
    <property type="term" value="C:plasma membrane"/>
    <property type="evidence" value="ECO:0007669"/>
    <property type="project" value="UniProtKB-SubCell"/>
</dbReference>
<evidence type="ECO:0000256" key="1">
    <source>
        <dbReference type="ARBA" id="ARBA00004651"/>
    </source>
</evidence>
<dbReference type="InterPro" id="IPR051258">
    <property type="entry name" value="Diverse_Substrate_Transporter"/>
</dbReference>
<keyword evidence="2" id="KW-1003">Cell membrane</keyword>
<dbReference type="Pfam" id="PF00892">
    <property type="entry name" value="EamA"/>
    <property type="match status" value="2"/>
</dbReference>
<feature type="transmembrane region" description="Helical" evidence="6">
    <location>
        <begin position="12"/>
        <end position="33"/>
    </location>
</feature>
<evidence type="ECO:0000256" key="2">
    <source>
        <dbReference type="ARBA" id="ARBA00022475"/>
    </source>
</evidence>
<reference evidence="8 11" key="2">
    <citation type="submission" date="2023-11" db="EMBL/GenBank/DDBJ databases">
        <title>Plant-associative lifestyle of Vibrio porteresiae and its evolutionary dynamics.</title>
        <authorList>
            <person name="Rameshkumar N."/>
            <person name="Kirti K."/>
        </authorList>
    </citation>
    <scope>NUCLEOTIDE SEQUENCE [LARGE SCALE GENOMIC DNA]</scope>
    <source>
        <strain evidence="8 11">MSSRF38</strain>
    </source>
</reference>
<keyword evidence="11" id="KW-1185">Reference proteome</keyword>
<dbReference type="PANTHER" id="PTHR42920">
    <property type="entry name" value="OS03G0707200 PROTEIN-RELATED"/>
    <property type="match status" value="1"/>
</dbReference>
<feature type="transmembrane region" description="Helical" evidence="6">
    <location>
        <begin position="76"/>
        <end position="99"/>
    </location>
</feature>
<organism evidence="9 10">
    <name type="scientific">Vibrio mangrovi</name>
    <dbReference type="NCBI Taxonomy" id="474394"/>
    <lineage>
        <taxon>Bacteria</taxon>
        <taxon>Pseudomonadati</taxon>
        <taxon>Pseudomonadota</taxon>
        <taxon>Gammaproteobacteria</taxon>
        <taxon>Vibrionales</taxon>
        <taxon>Vibrionaceae</taxon>
        <taxon>Vibrio</taxon>
    </lineage>
</organism>
<gene>
    <name evidence="8" type="ORF">SBX37_02850</name>
    <name evidence="9" type="ORF">VIM7927_01380</name>
</gene>
<evidence type="ECO:0000256" key="6">
    <source>
        <dbReference type="SAM" id="Phobius"/>
    </source>
</evidence>
<feature type="transmembrane region" description="Helical" evidence="6">
    <location>
        <begin position="189"/>
        <end position="212"/>
    </location>
</feature>
<dbReference type="Proteomes" id="UP000196125">
    <property type="component" value="Unassembled WGS sequence"/>
</dbReference>
<feature type="transmembrane region" description="Helical" evidence="6">
    <location>
        <begin position="131"/>
        <end position="149"/>
    </location>
</feature>
<evidence type="ECO:0000313" key="10">
    <source>
        <dbReference type="Proteomes" id="UP000196125"/>
    </source>
</evidence>
<keyword evidence="5 6" id="KW-0472">Membrane</keyword>